<evidence type="ECO:0000313" key="4">
    <source>
        <dbReference type="EMBL" id="PWF42254.1"/>
    </source>
</evidence>
<dbReference type="InterPro" id="IPR029787">
    <property type="entry name" value="Nucleotide_cyclase"/>
</dbReference>
<dbReference type="FunFam" id="3.30.70.270:FF:000001">
    <property type="entry name" value="Diguanylate cyclase domain protein"/>
    <property type="match status" value="1"/>
</dbReference>
<dbReference type="PANTHER" id="PTHR45138:SF9">
    <property type="entry name" value="DIGUANYLATE CYCLASE DGCM-RELATED"/>
    <property type="match status" value="1"/>
</dbReference>
<dbReference type="Pfam" id="PF00990">
    <property type="entry name" value="GGDEF"/>
    <property type="match status" value="1"/>
</dbReference>
<dbReference type="InterPro" id="IPR043128">
    <property type="entry name" value="Rev_trsase/Diguanyl_cyclase"/>
</dbReference>
<sequence length="158" mass="17292">MYFDSLTGALNREGLRDGLLNKWRYRGPHSDLMAVVFIDLDHFKRVNDTHGHATGDEVLRAFAMSVQRAIRTTDKLVRWGGEEFLIVCLGTSGTEAHGLAEKLRAAMPNQIWPCGQQMTASFGVTALQPGEDIGEAIKRADSALYGAKANGRNCVLSA</sequence>
<dbReference type="AlphaFoldDB" id="A0A2U2HET0"/>
<evidence type="ECO:0000256" key="1">
    <source>
        <dbReference type="ARBA" id="ARBA00012528"/>
    </source>
</evidence>
<dbReference type="InterPro" id="IPR000160">
    <property type="entry name" value="GGDEF_dom"/>
</dbReference>
<dbReference type="CDD" id="cd01949">
    <property type="entry name" value="GGDEF"/>
    <property type="match status" value="1"/>
</dbReference>
<dbReference type="EC" id="2.7.7.65" evidence="1"/>
<feature type="domain" description="GGDEF" evidence="3">
    <location>
        <begin position="31"/>
        <end position="158"/>
    </location>
</feature>
<dbReference type="Gene3D" id="3.30.70.270">
    <property type="match status" value="1"/>
</dbReference>
<name>A0A2U2HET0_9BURK</name>
<comment type="catalytic activity">
    <reaction evidence="2">
        <text>2 GTP = 3',3'-c-di-GMP + 2 diphosphate</text>
        <dbReference type="Rhea" id="RHEA:24898"/>
        <dbReference type="ChEBI" id="CHEBI:33019"/>
        <dbReference type="ChEBI" id="CHEBI:37565"/>
        <dbReference type="ChEBI" id="CHEBI:58805"/>
        <dbReference type="EC" id="2.7.7.65"/>
    </reaction>
</comment>
<dbReference type="GO" id="GO:0043709">
    <property type="term" value="P:cell adhesion involved in single-species biofilm formation"/>
    <property type="evidence" value="ECO:0007669"/>
    <property type="project" value="TreeGrafter"/>
</dbReference>
<dbReference type="SUPFAM" id="SSF55073">
    <property type="entry name" value="Nucleotide cyclase"/>
    <property type="match status" value="1"/>
</dbReference>
<dbReference type="OrthoDB" id="9813903at2"/>
<dbReference type="PROSITE" id="PS50887">
    <property type="entry name" value="GGDEF"/>
    <property type="match status" value="1"/>
</dbReference>
<evidence type="ECO:0000256" key="2">
    <source>
        <dbReference type="ARBA" id="ARBA00034247"/>
    </source>
</evidence>
<dbReference type="SMART" id="SM00267">
    <property type="entry name" value="GGDEF"/>
    <property type="match status" value="1"/>
</dbReference>
<proteinExistence type="predicted"/>
<dbReference type="GO" id="GO:0052621">
    <property type="term" value="F:diguanylate cyclase activity"/>
    <property type="evidence" value="ECO:0007669"/>
    <property type="project" value="UniProtKB-EC"/>
</dbReference>
<dbReference type="NCBIfam" id="TIGR00254">
    <property type="entry name" value="GGDEF"/>
    <property type="match status" value="1"/>
</dbReference>
<evidence type="ECO:0000259" key="3">
    <source>
        <dbReference type="PROSITE" id="PS50887"/>
    </source>
</evidence>
<evidence type="ECO:0000313" key="5">
    <source>
        <dbReference type="Proteomes" id="UP000241421"/>
    </source>
</evidence>
<dbReference type="PANTHER" id="PTHR45138">
    <property type="entry name" value="REGULATORY COMPONENTS OF SENSORY TRANSDUCTION SYSTEM"/>
    <property type="match status" value="1"/>
</dbReference>
<reference evidence="4 5" key="1">
    <citation type="submission" date="2018-04" db="EMBL/GenBank/DDBJ databases">
        <title>Massilia violaceinigra sp. nov., a novel purple-pigmented bacterium isolated from Tianshan glacier, Xinjiang, China.</title>
        <authorList>
            <person name="Wang H."/>
        </authorList>
    </citation>
    <scope>NUCLEOTIDE SEQUENCE [LARGE SCALE GENOMIC DNA]</scope>
    <source>
        <strain evidence="4 5">B448-2</strain>
    </source>
</reference>
<dbReference type="EMBL" id="PXWF02000299">
    <property type="protein sequence ID" value="PWF42254.1"/>
    <property type="molecule type" value="Genomic_DNA"/>
</dbReference>
<comment type="caution">
    <text evidence="4">The sequence shown here is derived from an EMBL/GenBank/DDBJ whole genome shotgun (WGS) entry which is preliminary data.</text>
</comment>
<keyword evidence="5" id="KW-1185">Reference proteome</keyword>
<dbReference type="GO" id="GO:1902201">
    <property type="term" value="P:negative regulation of bacterial-type flagellum-dependent cell motility"/>
    <property type="evidence" value="ECO:0007669"/>
    <property type="project" value="TreeGrafter"/>
</dbReference>
<dbReference type="GO" id="GO:0005886">
    <property type="term" value="C:plasma membrane"/>
    <property type="evidence" value="ECO:0007669"/>
    <property type="project" value="TreeGrafter"/>
</dbReference>
<organism evidence="4 5">
    <name type="scientific">Massilia glaciei</name>
    <dbReference type="NCBI Taxonomy" id="1524097"/>
    <lineage>
        <taxon>Bacteria</taxon>
        <taxon>Pseudomonadati</taxon>
        <taxon>Pseudomonadota</taxon>
        <taxon>Betaproteobacteria</taxon>
        <taxon>Burkholderiales</taxon>
        <taxon>Oxalobacteraceae</taxon>
        <taxon>Telluria group</taxon>
        <taxon>Massilia</taxon>
    </lineage>
</organism>
<dbReference type="Proteomes" id="UP000241421">
    <property type="component" value="Unassembled WGS sequence"/>
</dbReference>
<protein>
    <recommendedName>
        <fullName evidence="1">diguanylate cyclase</fullName>
        <ecNumber evidence="1">2.7.7.65</ecNumber>
    </recommendedName>
</protein>
<dbReference type="InterPro" id="IPR050469">
    <property type="entry name" value="Diguanylate_Cyclase"/>
</dbReference>
<gene>
    <name evidence="4" type="ORF">C7C56_022995</name>
</gene>
<accession>A0A2U2HET0</accession>